<dbReference type="AlphaFoldDB" id="A0A1I7WW37"/>
<name>A0A1I7WW37_HETBA</name>
<organism evidence="2 3">
    <name type="scientific">Heterorhabditis bacteriophora</name>
    <name type="common">Entomopathogenic nematode worm</name>
    <dbReference type="NCBI Taxonomy" id="37862"/>
    <lineage>
        <taxon>Eukaryota</taxon>
        <taxon>Metazoa</taxon>
        <taxon>Ecdysozoa</taxon>
        <taxon>Nematoda</taxon>
        <taxon>Chromadorea</taxon>
        <taxon>Rhabditida</taxon>
        <taxon>Rhabditina</taxon>
        <taxon>Rhabditomorpha</taxon>
        <taxon>Strongyloidea</taxon>
        <taxon>Heterorhabditidae</taxon>
        <taxon>Heterorhabditis</taxon>
    </lineage>
</organism>
<keyword evidence="2" id="KW-1185">Reference proteome</keyword>
<evidence type="ECO:0000313" key="3">
    <source>
        <dbReference type="WBParaSite" id="Hba_09388"/>
    </source>
</evidence>
<proteinExistence type="predicted"/>
<dbReference type="Proteomes" id="UP000095283">
    <property type="component" value="Unplaced"/>
</dbReference>
<feature type="region of interest" description="Disordered" evidence="1">
    <location>
        <begin position="1"/>
        <end position="30"/>
    </location>
</feature>
<dbReference type="WBParaSite" id="Hba_09388">
    <property type="protein sequence ID" value="Hba_09388"/>
    <property type="gene ID" value="Hba_09388"/>
</dbReference>
<accession>A0A1I7WW37</accession>
<sequence>MPLPTDTTDDISTPSVSSWSHDVVSKDSEPSFDTIEHKLTKSERKALYKPTFLEPHESRRKVLKDVFVNEKDEALKNELISSILFFICETDENPYYSILQLHKICPDYATNKANSLAGIIIQNFKKWLYKQENRNEIYESCMTDDLKKEAFQVATAKNTIHLKLFIELFRLDDTELLPFIKNEINVRFVYPMLYLFLL</sequence>
<protein>
    <submittedName>
        <fullName evidence="3">MIF4G domain-containing protein</fullName>
    </submittedName>
</protein>
<evidence type="ECO:0000313" key="2">
    <source>
        <dbReference type="Proteomes" id="UP000095283"/>
    </source>
</evidence>
<evidence type="ECO:0000256" key="1">
    <source>
        <dbReference type="SAM" id="MobiDB-lite"/>
    </source>
</evidence>
<reference evidence="3" key="1">
    <citation type="submission" date="2016-11" db="UniProtKB">
        <authorList>
            <consortium name="WormBaseParasite"/>
        </authorList>
    </citation>
    <scope>IDENTIFICATION</scope>
</reference>
<feature type="compositionally biased region" description="Low complexity" evidence="1">
    <location>
        <begin position="1"/>
        <end position="18"/>
    </location>
</feature>